<keyword evidence="8" id="KW-0902">Two-component regulatory system</keyword>
<organism evidence="11 12">
    <name type="scientific">Desulfofustis glycolicus DSM 9705</name>
    <dbReference type="NCBI Taxonomy" id="1121409"/>
    <lineage>
        <taxon>Bacteria</taxon>
        <taxon>Pseudomonadati</taxon>
        <taxon>Thermodesulfobacteriota</taxon>
        <taxon>Desulfobulbia</taxon>
        <taxon>Desulfobulbales</taxon>
        <taxon>Desulfocapsaceae</taxon>
        <taxon>Desulfofustis</taxon>
    </lineage>
</organism>
<dbReference type="InterPro" id="IPR036097">
    <property type="entry name" value="HisK_dim/P_sf"/>
</dbReference>
<dbReference type="InterPro" id="IPR036890">
    <property type="entry name" value="HATPase_C_sf"/>
</dbReference>
<feature type="domain" description="Histidine kinase" evidence="9">
    <location>
        <begin position="458"/>
        <end position="682"/>
    </location>
</feature>
<dbReference type="Pfam" id="PF00512">
    <property type="entry name" value="HisKA"/>
    <property type="match status" value="1"/>
</dbReference>
<evidence type="ECO:0000256" key="5">
    <source>
        <dbReference type="ARBA" id="ARBA00022741"/>
    </source>
</evidence>
<evidence type="ECO:0000313" key="12">
    <source>
        <dbReference type="Proteomes" id="UP000184139"/>
    </source>
</evidence>
<dbReference type="InterPro" id="IPR029016">
    <property type="entry name" value="GAF-like_dom_sf"/>
</dbReference>
<keyword evidence="5" id="KW-0547">Nucleotide-binding</keyword>
<dbReference type="Pfam" id="PF02518">
    <property type="entry name" value="HATPase_c"/>
    <property type="match status" value="1"/>
</dbReference>
<evidence type="ECO:0000259" key="10">
    <source>
        <dbReference type="PROSITE" id="PS50113"/>
    </source>
</evidence>
<dbReference type="Gene3D" id="1.10.287.130">
    <property type="match status" value="1"/>
</dbReference>
<dbReference type="InterPro" id="IPR000700">
    <property type="entry name" value="PAS-assoc_C"/>
</dbReference>
<dbReference type="Proteomes" id="UP000184139">
    <property type="component" value="Unassembled WGS sequence"/>
</dbReference>
<dbReference type="STRING" id="1121409.SAMN02745124_01686"/>
<dbReference type="GO" id="GO:0000155">
    <property type="term" value="F:phosphorelay sensor kinase activity"/>
    <property type="evidence" value="ECO:0007669"/>
    <property type="project" value="InterPro"/>
</dbReference>
<evidence type="ECO:0000256" key="8">
    <source>
        <dbReference type="ARBA" id="ARBA00023012"/>
    </source>
</evidence>
<dbReference type="Gene3D" id="3.30.450.40">
    <property type="match status" value="1"/>
</dbReference>
<comment type="catalytic activity">
    <reaction evidence="1">
        <text>ATP + protein L-histidine = ADP + protein N-phospho-L-histidine.</text>
        <dbReference type="EC" id="2.7.13.3"/>
    </reaction>
</comment>
<dbReference type="PROSITE" id="PS50113">
    <property type="entry name" value="PAC"/>
    <property type="match status" value="1"/>
</dbReference>
<protein>
    <recommendedName>
        <fullName evidence="2">histidine kinase</fullName>
        <ecNumber evidence="2">2.7.13.3</ecNumber>
    </recommendedName>
</protein>
<keyword evidence="4" id="KW-0808">Transferase</keyword>
<evidence type="ECO:0000256" key="1">
    <source>
        <dbReference type="ARBA" id="ARBA00000085"/>
    </source>
</evidence>
<evidence type="ECO:0000256" key="7">
    <source>
        <dbReference type="ARBA" id="ARBA00022840"/>
    </source>
</evidence>
<dbReference type="Gene3D" id="3.30.450.20">
    <property type="entry name" value="PAS domain"/>
    <property type="match status" value="2"/>
</dbReference>
<keyword evidence="12" id="KW-1185">Reference proteome</keyword>
<evidence type="ECO:0000259" key="9">
    <source>
        <dbReference type="PROSITE" id="PS50109"/>
    </source>
</evidence>
<dbReference type="InterPro" id="IPR000014">
    <property type="entry name" value="PAS"/>
</dbReference>
<dbReference type="PANTHER" id="PTHR43065">
    <property type="entry name" value="SENSOR HISTIDINE KINASE"/>
    <property type="match status" value="1"/>
</dbReference>
<evidence type="ECO:0000313" key="11">
    <source>
        <dbReference type="EMBL" id="SHH74503.1"/>
    </source>
</evidence>
<evidence type="ECO:0000256" key="6">
    <source>
        <dbReference type="ARBA" id="ARBA00022777"/>
    </source>
</evidence>
<dbReference type="Pfam" id="PF13426">
    <property type="entry name" value="PAS_9"/>
    <property type="match status" value="2"/>
</dbReference>
<dbReference type="NCBIfam" id="TIGR00229">
    <property type="entry name" value="sensory_box"/>
    <property type="match status" value="2"/>
</dbReference>
<dbReference type="SMART" id="SM00091">
    <property type="entry name" value="PAS"/>
    <property type="match status" value="2"/>
</dbReference>
<dbReference type="InterPro" id="IPR004358">
    <property type="entry name" value="Sig_transdc_His_kin-like_C"/>
</dbReference>
<keyword evidence="6" id="KW-0418">Kinase</keyword>
<evidence type="ECO:0000256" key="4">
    <source>
        <dbReference type="ARBA" id="ARBA00022679"/>
    </source>
</evidence>
<dbReference type="EC" id="2.7.13.3" evidence="2"/>
<dbReference type="PRINTS" id="PR00344">
    <property type="entry name" value="BCTRLSENSOR"/>
</dbReference>
<gene>
    <name evidence="11" type="ORF">SAMN02745124_01686</name>
</gene>
<accession>A0A1M5VHW5</accession>
<dbReference type="InterPro" id="IPR035965">
    <property type="entry name" value="PAS-like_dom_sf"/>
</dbReference>
<dbReference type="CDD" id="cd00130">
    <property type="entry name" value="PAS"/>
    <property type="match status" value="1"/>
</dbReference>
<dbReference type="InterPro" id="IPR003661">
    <property type="entry name" value="HisK_dim/P_dom"/>
</dbReference>
<dbReference type="Gene3D" id="3.30.565.10">
    <property type="entry name" value="Histidine kinase-like ATPase, C-terminal domain"/>
    <property type="match status" value="1"/>
</dbReference>
<dbReference type="SUPFAM" id="SSF55781">
    <property type="entry name" value="GAF domain-like"/>
    <property type="match status" value="1"/>
</dbReference>
<proteinExistence type="predicted"/>
<feature type="domain" description="PAC" evidence="10">
    <location>
        <begin position="393"/>
        <end position="445"/>
    </location>
</feature>
<sequence>MPAGMNKAAAQKTGTTFQAGGSEYAVVCCDAGDTIISWDAQAERLFGRRHTDVIGKNLFRLILAAPAAIPADESSRLSDLFSQHRKEISVTIKLSEQAITANGQRFPIELIISPLPGNEFFTIFIRNLALIKDQRDALIDRAFQFEVVNTVLKMSLEPSLLKDRLQSILTYVTCLEKLDLLPMAALFLVEQDTQSLSLNVAVGLSREQLENCSQVAFGHCHCGKAALTNKLQYVDGATAPSAHNLQQQGAHGHYCVPFAIHGIVNGVICFFVPDSHRRTSRREELLAAVSELIGKIIDSQKMDLQLINLVNDLRSSIIALREEKQFSDSIIQGLEHGLLITDQNGIIQKANTVARGILHMFSPELEGQTLEAIIGEEHTRRILSARETATPGEENELVLSADNGDELIVRYSVVERTGNRGEPIGMIISLTDISEWRSVRKEMEKMNRLSTVAEIASAVAHEVRNPLAGIKIMAQSIEENSCSDEDRVECAQRIIRQVDRLNELLTDFFSYARPVVPKKQPTSLQNILSEIKPLIINKLVKQRISLLEDFEKDLPLVIADPNQIQQVLLNLFLNSIDAIKQEGTIEIGASTLAGQKLTRCRKKNHLLTKGSRYVLVTFKDNGAGMSNAAAEKVFEPFFTTKSNGSGLGMSIVYRTLKENDAGISVQSAEGKGTTFSMYFKAC</sequence>
<evidence type="ECO:0000256" key="2">
    <source>
        <dbReference type="ARBA" id="ARBA00012438"/>
    </source>
</evidence>
<dbReference type="InterPro" id="IPR005467">
    <property type="entry name" value="His_kinase_dom"/>
</dbReference>
<dbReference type="EMBL" id="FQXS01000008">
    <property type="protein sequence ID" value="SHH74503.1"/>
    <property type="molecule type" value="Genomic_DNA"/>
</dbReference>
<keyword evidence="3" id="KW-0597">Phosphoprotein</keyword>
<name>A0A1M5VHW5_9BACT</name>
<dbReference type="CDD" id="cd00082">
    <property type="entry name" value="HisKA"/>
    <property type="match status" value="1"/>
</dbReference>
<dbReference type="SUPFAM" id="SSF55785">
    <property type="entry name" value="PYP-like sensor domain (PAS domain)"/>
    <property type="match status" value="2"/>
</dbReference>
<dbReference type="SUPFAM" id="SSF47384">
    <property type="entry name" value="Homodimeric domain of signal transducing histidine kinase"/>
    <property type="match status" value="1"/>
</dbReference>
<dbReference type="PANTHER" id="PTHR43065:SF10">
    <property type="entry name" value="PEROXIDE STRESS-ACTIVATED HISTIDINE KINASE MAK3"/>
    <property type="match status" value="1"/>
</dbReference>
<dbReference type="InterPro" id="IPR003594">
    <property type="entry name" value="HATPase_dom"/>
</dbReference>
<dbReference type="AlphaFoldDB" id="A0A1M5VHW5"/>
<reference evidence="11 12" key="1">
    <citation type="submission" date="2016-11" db="EMBL/GenBank/DDBJ databases">
        <authorList>
            <person name="Jaros S."/>
            <person name="Januszkiewicz K."/>
            <person name="Wedrychowicz H."/>
        </authorList>
    </citation>
    <scope>NUCLEOTIDE SEQUENCE [LARGE SCALE GENOMIC DNA]</scope>
    <source>
        <strain evidence="11 12">DSM 9705</strain>
    </source>
</reference>
<evidence type="ECO:0000256" key="3">
    <source>
        <dbReference type="ARBA" id="ARBA00022553"/>
    </source>
</evidence>
<dbReference type="SUPFAM" id="SSF55874">
    <property type="entry name" value="ATPase domain of HSP90 chaperone/DNA topoisomerase II/histidine kinase"/>
    <property type="match status" value="1"/>
</dbReference>
<dbReference type="PROSITE" id="PS50109">
    <property type="entry name" value="HIS_KIN"/>
    <property type="match status" value="1"/>
</dbReference>
<keyword evidence="7" id="KW-0067">ATP-binding</keyword>
<dbReference type="SMART" id="SM00388">
    <property type="entry name" value="HisKA"/>
    <property type="match status" value="1"/>
</dbReference>
<dbReference type="SMART" id="SM00387">
    <property type="entry name" value="HATPase_c"/>
    <property type="match status" value="1"/>
</dbReference>
<dbReference type="GO" id="GO:0005524">
    <property type="term" value="F:ATP binding"/>
    <property type="evidence" value="ECO:0007669"/>
    <property type="project" value="UniProtKB-KW"/>
</dbReference>